<dbReference type="OrthoDB" id="314937at2"/>
<dbReference type="Proteomes" id="UP000298458">
    <property type="component" value="Unassembled WGS sequence"/>
</dbReference>
<keyword evidence="1 2" id="KW-0597">Phosphoprotein</keyword>
<comment type="caution">
    <text evidence="4">The sequence shown here is derived from an EMBL/GenBank/DDBJ whole genome shotgun (WGS) entry which is preliminary data.</text>
</comment>
<dbReference type="SUPFAM" id="SSF55874">
    <property type="entry name" value="ATPase domain of HSP90 chaperone/DNA topoisomerase II/histidine kinase"/>
    <property type="match status" value="1"/>
</dbReference>
<dbReference type="InterPro" id="IPR036890">
    <property type="entry name" value="HATPase_C_sf"/>
</dbReference>
<dbReference type="InterPro" id="IPR001789">
    <property type="entry name" value="Sig_transdc_resp-reg_receiver"/>
</dbReference>
<dbReference type="Gene3D" id="3.40.50.2300">
    <property type="match status" value="1"/>
</dbReference>
<dbReference type="PANTHER" id="PTHR43547:SF2">
    <property type="entry name" value="HYBRID SIGNAL TRANSDUCTION HISTIDINE KINASE C"/>
    <property type="match status" value="1"/>
</dbReference>
<keyword evidence="5" id="KW-1185">Reference proteome</keyword>
<gene>
    <name evidence="4" type="ORF">EHO60_13580</name>
</gene>
<protein>
    <submittedName>
        <fullName evidence="4">Response regulator</fullName>
    </submittedName>
</protein>
<dbReference type="PROSITE" id="PS50110">
    <property type="entry name" value="RESPONSE_REGULATORY"/>
    <property type="match status" value="1"/>
</dbReference>
<evidence type="ECO:0000313" key="5">
    <source>
        <dbReference type="Proteomes" id="UP000298458"/>
    </source>
</evidence>
<name>A0A4R9GBG3_9LEPT</name>
<dbReference type="CDD" id="cd00156">
    <property type="entry name" value="REC"/>
    <property type="match status" value="1"/>
</dbReference>
<dbReference type="RefSeq" id="WP_135768730.1">
    <property type="nucleotide sequence ID" value="NZ_RQET01000009.1"/>
</dbReference>
<sequence>MRSDSFEGSAAGISSTVSRKSILYVDSDEEFRKNFASRFSPGSYEVFVTSSISETLERALLELPSAIVVDPNFPDLEGIKLLRALRKISPGSIFILHSRLNEMDPSLRSLDWIHASFEKSNQTSLLVGAVCRAIEEKNVSLNDFHRKALQEENLISEISWLQWKENNRNSEQLSIGKNILDNLTHSISQGLGIGSLITRLDMVEAVAKKSEGQYEIPVELMDSILENKNILRDWTEKLEKFRSLFDLNVTKERTHFDLVQSSILDSMAELGEIARIKNQKIIYEERLFNSYVFSSPAFLKFACKELLVNAMKFSPGGSKIPILFYSTNKYVCLTILNDIEFAYNGICGIPEEYYFKVFEPFFRLNHVYDERFNAHDFGFGIGLNLAQNLARQSDCKVSVYELTDYTEDVPTRKIAAEIQFPLC</sequence>
<dbReference type="Gene3D" id="3.30.565.10">
    <property type="entry name" value="Histidine kinase-like ATPase, C-terminal domain"/>
    <property type="match status" value="1"/>
</dbReference>
<dbReference type="EMBL" id="RQET01000009">
    <property type="protein sequence ID" value="TGK09044.1"/>
    <property type="molecule type" value="Genomic_DNA"/>
</dbReference>
<dbReference type="AlphaFoldDB" id="A0A4R9GBG3"/>
<dbReference type="Pfam" id="PF02518">
    <property type="entry name" value="HATPase_c"/>
    <property type="match status" value="1"/>
</dbReference>
<proteinExistence type="predicted"/>
<evidence type="ECO:0000313" key="4">
    <source>
        <dbReference type="EMBL" id="TGK09044.1"/>
    </source>
</evidence>
<accession>A0A4R9GBG3</accession>
<organism evidence="4 5">
    <name type="scientific">Leptospira fletcheri</name>
    <dbReference type="NCBI Taxonomy" id="2484981"/>
    <lineage>
        <taxon>Bacteria</taxon>
        <taxon>Pseudomonadati</taxon>
        <taxon>Spirochaetota</taxon>
        <taxon>Spirochaetia</taxon>
        <taxon>Leptospirales</taxon>
        <taxon>Leptospiraceae</taxon>
        <taxon>Leptospira</taxon>
    </lineage>
</organism>
<dbReference type="InterPro" id="IPR003594">
    <property type="entry name" value="HATPase_dom"/>
</dbReference>
<feature type="modified residue" description="4-aspartylphosphate" evidence="2">
    <location>
        <position position="70"/>
    </location>
</feature>
<dbReference type="SUPFAM" id="SSF52172">
    <property type="entry name" value="CheY-like"/>
    <property type="match status" value="1"/>
</dbReference>
<reference evidence="4" key="1">
    <citation type="journal article" date="2019" name="PLoS Negl. Trop. Dis.">
        <title>Revisiting the worldwide diversity of Leptospira species in the environment.</title>
        <authorList>
            <person name="Vincent A.T."/>
            <person name="Schiettekatte O."/>
            <person name="Bourhy P."/>
            <person name="Veyrier F.J."/>
            <person name="Picardeau M."/>
        </authorList>
    </citation>
    <scope>NUCLEOTIDE SEQUENCE [LARGE SCALE GENOMIC DNA]</scope>
    <source>
        <strain evidence="4">SSW15</strain>
    </source>
</reference>
<evidence type="ECO:0000259" key="3">
    <source>
        <dbReference type="PROSITE" id="PS50110"/>
    </source>
</evidence>
<dbReference type="PANTHER" id="PTHR43547">
    <property type="entry name" value="TWO-COMPONENT HISTIDINE KINASE"/>
    <property type="match status" value="1"/>
</dbReference>
<feature type="domain" description="Response regulatory" evidence="3">
    <location>
        <begin position="21"/>
        <end position="130"/>
    </location>
</feature>
<evidence type="ECO:0000256" key="1">
    <source>
        <dbReference type="ARBA" id="ARBA00022553"/>
    </source>
</evidence>
<dbReference type="GO" id="GO:0000155">
    <property type="term" value="F:phosphorelay sensor kinase activity"/>
    <property type="evidence" value="ECO:0007669"/>
    <property type="project" value="TreeGrafter"/>
</dbReference>
<evidence type="ECO:0000256" key="2">
    <source>
        <dbReference type="PROSITE-ProRule" id="PRU00169"/>
    </source>
</evidence>
<dbReference type="InterPro" id="IPR011006">
    <property type="entry name" value="CheY-like_superfamily"/>
</dbReference>